<reference evidence="1" key="1">
    <citation type="submission" date="2023-04" db="EMBL/GenBank/DDBJ databases">
        <authorList>
            <person name="Vijverberg K."/>
            <person name="Xiong W."/>
            <person name="Schranz E."/>
        </authorList>
    </citation>
    <scope>NUCLEOTIDE SEQUENCE</scope>
</reference>
<keyword evidence="2" id="KW-1185">Reference proteome</keyword>
<proteinExistence type="predicted"/>
<dbReference type="AlphaFoldDB" id="A0AA35ZCF7"/>
<protein>
    <submittedName>
        <fullName evidence="1">Uncharacterized protein</fullName>
    </submittedName>
</protein>
<gene>
    <name evidence="1" type="ORF">LSALG_LOCUS29236</name>
</gene>
<evidence type="ECO:0000313" key="2">
    <source>
        <dbReference type="Proteomes" id="UP001177003"/>
    </source>
</evidence>
<organism evidence="1 2">
    <name type="scientific">Lactuca saligna</name>
    <name type="common">Willowleaf lettuce</name>
    <dbReference type="NCBI Taxonomy" id="75948"/>
    <lineage>
        <taxon>Eukaryota</taxon>
        <taxon>Viridiplantae</taxon>
        <taxon>Streptophyta</taxon>
        <taxon>Embryophyta</taxon>
        <taxon>Tracheophyta</taxon>
        <taxon>Spermatophyta</taxon>
        <taxon>Magnoliopsida</taxon>
        <taxon>eudicotyledons</taxon>
        <taxon>Gunneridae</taxon>
        <taxon>Pentapetalae</taxon>
        <taxon>asterids</taxon>
        <taxon>campanulids</taxon>
        <taxon>Asterales</taxon>
        <taxon>Asteraceae</taxon>
        <taxon>Cichorioideae</taxon>
        <taxon>Cichorieae</taxon>
        <taxon>Lactucinae</taxon>
        <taxon>Lactuca</taxon>
    </lineage>
</organism>
<name>A0AA35ZCF7_LACSI</name>
<dbReference type="Proteomes" id="UP001177003">
    <property type="component" value="Chromosome 6"/>
</dbReference>
<sequence>MKSCIVNVNALLSNIIETRDSLIMITVKKHLADKLRPMSAMLNILKGVSESNILPKQGENKSNLLVLKSQLIIFPLWTLERIMIEAIDNSSKYWLKHVTSFDVENSSDSQLNLPITPKAFQLHCVKNVANLPFSDNHAHQILFYFYLKHMKPQYETWS</sequence>
<accession>A0AA35ZCF7</accession>
<dbReference type="EMBL" id="OX465082">
    <property type="protein sequence ID" value="CAI9290024.1"/>
    <property type="molecule type" value="Genomic_DNA"/>
</dbReference>
<evidence type="ECO:0000313" key="1">
    <source>
        <dbReference type="EMBL" id="CAI9290024.1"/>
    </source>
</evidence>